<dbReference type="EMBL" id="JAQMTI010000201">
    <property type="protein sequence ID" value="MDB9442919.1"/>
    <property type="molecule type" value="Genomic_DNA"/>
</dbReference>
<accession>A0ABT4ZU20</accession>
<name>A0ABT4ZU20_9CYAN</name>
<keyword evidence="2" id="KW-1185">Reference proteome</keyword>
<reference evidence="1 2" key="1">
    <citation type="submission" date="2023-01" db="EMBL/GenBank/DDBJ databases">
        <title>Genomes from the Australian National Cyanobacteria Reference Collection.</title>
        <authorList>
            <person name="Willis A."/>
            <person name="Lee E.M.F."/>
        </authorList>
    </citation>
    <scope>NUCLEOTIDE SEQUENCE [LARGE SCALE GENOMIC DNA]</scope>
    <source>
        <strain evidence="1 2">CS-549</strain>
    </source>
</reference>
<protein>
    <submittedName>
        <fullName evidence="1">Uncharacterized protein</fullName>
    </submittedName>
</protein>
<dbReference type="RefSeq" id="WP_193944423.1">
    <property type="nucleotide sequence ID" value="NZ_JAQMTI010000201.1"/>
</dbReference>
<dbReference type="Proteomes" id="UP001211711">
    <property type="component" value="Unassembled WGS sequence"/>
</dbReference>
<evidence type="ECO:0000313" key="1">
    <source>
        <dbReference type="EMBL" id="MDB9442919.1"/>
    </source>
</evidence>
<gene>
    <name evidence="1" type="ORF">PN497_16345</name>
</gene>
<comment type="caution">
    <text evidence="1">The sequence shown here is derived from an EMBL/GenBank/DDBJ whole genome shotgun (WGS) entry which is preliminary data.</text>
</comment>
<sequence length="48" mass="5350">MNLPDLDKMHLIFIDKNLILLRISNGGLRVGGLQAIALMNIKKDVYNG</sequence>
<evidence type="ECO:0000313" key="2">
    <source>
        <dbReference type="Proteomes" id="UP001211711"/>
    </source>
</evidence>
<organism evidence="1 2">
    <name type="scientific">Sphaerospermopsis kisseleviana CS-549</name>
    <dbReference type="NCBI Taxonomy" id="3021783"/>
    <lineage>
        <taxon>Bacteria</taxon>
        <taxon>Bacillati</taxon>
        <taxon>Cyanobacteriota</taxon>
        <taxon>Cyanophyceae</taxon>
        <taxon>Nostocales</taxon>
        <taxon>Aphanizomenonaceae</taxon>
        <taxon>Sphaerospermopsis</taxon>
        <taxon>Sphaerospermopsis kisseleviana</taxon>
    </lineage>
</organism>
<proteinExistence type="predicted"/>